<dbReference type="OrthoDB" id="9800421at2"/>
<accession>A0A5J6MCM3</accession>
<dbReference type="EMBL" id="CP042906">
    <property type="protein sequence ID" value="QEX15129.1"/>
    <property type="molecule type" value="Genomic_DNA"/>
</dbReference>
<dbReference type="Proteomes" id="UP000326202">
    <property type="component" value="Chromosome"/>
</dbReference>
<dbReference type="RefSeq" id="WP_151175614.1">
    <property type="nucleotide sequence ID" value="NZ_CP042906.1"/>
</dbReference>
<evidence type="ECO:0000313" key="2">
    <source>
        <dbReference type="Proteomes" id="UP000326202"/>
    </source>
</evidence>
<dbReference type="KEGG" id="htq:FRZ44_04090"/>
<sequence>MPLLKYGRVAEDPWHFVGDDDPVPAEGQVVVGLKRWVAERAALIARGWPLGVRLEPADLVESLEPDLARLELIEVDFPKFNDGRGYSTARLLRQRYRYEGELRAVGRVLRDQLLYLHRCGFDAFEIARGDAAETWIKAVSEFGAWYQRAADERQTVNSLRHRRTG</sequence>
<dbReference type="InterPro" id="IPR008318">
    <property type="entry name" value="UCP030820"/>
</dbReference>
<keyword evidence="2" id="KW-1185">Reference proteome</keyword>
<reference evidence="1 2" key="1">
    <citation type="submission" date="2019-08" db="EMBL/GenBank/DDBJ databases">
        <title>Hyperibacter terrae gen. nov., sp. nov. and Hyperibacter viscosus sp. nov., two new members in the family Rhodospirillaceae isolated from the rhizosphere of Hypericum perforatum.</title>
        <authorList>
            <person name="Noviana Z."/>
        </authorList>
    </citation>
    <scope>NUCLEOTIDE SEQUENCE [LARGE SCALE GENOMIC DNA]</scope>
    <source>
        <strain evidence="1 2">R5913</strain>
    </source>
</reference>
<evidence type="ECO:0000313" key="1">
    <source>
        <dbReference type="EMBL" id="QEX15129.1"/>
    </source>
</evidence>
<name>A0A5J6MCM3_9PROT</name>
<protein>
    <submittedName>
        <fullName evidence="1">Oxidoreductase</fullName>
    </submittedName>
</protein>
<proteinExistence type="predicted"/>
<dbReference type="PIRSF" id="PIRSF030820">
    <property type="entry name" value="UCP030820"/>
    <property type="match status" value="1"/>
</dbReference>
<dbReference type="Pfam" id="PF06073">
    <property type="entry name" value="DUF934"/>
    <property type="match status" value="1"/>
</dbReference>
<dbReference type="AlphaFoldDB" id="A0A5J6MCM3"/>
<gene>
    <name evidence="1" type="ORF">FRZ44_04090</name>
</gene>
<organism evidence="1 2">
    <name type="scientific">Hypericibacter terrae</name>
    <dbReference type="NCBI Taxonomy" id="2602015"/>
    <lineage>
        <taxon>Bacteria</taxon>
        <taxon>Pseudomonadati</taxon>
        <taxon>Pseudomonadota</taxon>
        <taxon>Alphaproteobacteria</taxon>
        <taxon>Rhodospirillales</taxon>
        <taxon>Dongiaceae</taxon>
        <taxon>Hypericibacter</taxon>
    </lineage>
</organism>